<evidence type="ECO:0000256" key="4">
    <source>
        <dbReference type="ARBA" id="ARBA00022692"/>
    </source>
</evidence>
<feature type="transmembrane region" description="Helical" evidence="7">
    <location>
        <begin position="194"/>
        <end position="214"/>
    </location>
</feature>
<evidence type="ECO:0000256" key="7">
    <source>
        <dbReference type="SAM" id="Phobius"/>
    </source>
</evidence>
<dbReference type="Pfam" id="PF10025">
    <property type="entry name" value="DUF2267"/>
    <property type="match status" value="1"/>
</dbReference>
<evidence type="ECO:0000256" key="6">
    <source>
        <dbReference type="ARBA" id="ARBA00023136"/>
    </source>
</evidence>
<feature type="transmembrane region" description="Helical" evidence="7">
    <location>
        <begin position="12"/>
        <end position="36"/>
    </location>
</feature>
<feature type="transmembrane region" description="Helical" evidence="7">
    <location>
        <begin position="732"/>
        <end position="759"/>
    </location>
</feature>
<keyword evidence="4 7" id="KW-0812">Transmembrane</keyword>
<name>A0A6J4S2A5_9ACTN</name>
<feature type="transmembrane region" description="Helical" evidence="7">
    <location>
        <begin position="330"/>
        <end position="352"/>
    </location>
</feature>
<gene>
    <name evidence="9" type="ORF">AVDCRST_MAG65-1581</name>
</gene>
<dbReference type="InterPro" id="IPR038282">
    <property type="entry name" value="DUF2267_sf"/>
</dbReference>
<organism evidence="9">
    <name type="scientific">uncultured Solirubrobacteraceae bacterium</name>
    <dbReference type="NCBI Taxonomy" id="1162706"/>
    <lineage>
        <taxon>Bacteria</taxon>
        <taxon>Bacillati</taxon>
        <taxon>Actinomycetota</taxon>
        <taxon>Thermoleophilia</taxon>
        <taxon>Solirubrobacterales</taxon>
        <taxon>Solirubrobacteraceae</taxon>
        <taxon>environmental samples</taxon>
    </lineage>
</organism>
<feature type="transmembrane region" description="Helical" evidence="7">
    <location>
        <begin position="704"/>
        <end position="726"/>
    </location>
</feature>
<feature type="transmembrane region" description="Helical" evidence="7">
    <location>
        <begin position="256"/>
        <end position="276"/>
    </location>
</feature>
<evidence type="ECO:0000259" key="8">
    <source>
        <dbReference type="PROSITE" id="PS50156"/>
    </source>
</evidence>
<feature type="transmembrane region" description="Helical" evidence="7">
    <location>
        <begin position="221"/>
        <end position="241"/>
    </location>
</feature>
<feature type="transmembrane region" description="Helical" evidence="7">
    <location>
        <begin position="626"/>
        <end position="647"/>
    </location>
</feature>
<dbReference type="InterPro" id="IPR050545">
    <property type="entry name" value="Mycobact_MmpL"/>
</dbReference>
<protein>
    <recommendedName>
        <fullName evidence="8">SSD domain-containing protein</fullName>
    </recommendedName>
</protein>
<proteinExistence type="inferred from homology"/>
<sequence>MKQRGSAGPLSRAYAWVILVLHPLIPLAWVAAAVFATMNLPGLGDGATAALEDVVAEDSTALATQERSTQLFGSPLVTDVSIVMRNPRGLERGEIDSVLAGARAVREERLGPGIEGIVGVAPLVNASFGSLQWPERNTTAITYLGFDPELSLQRRKRAADAYVKQYLRPAPGTRVGVTGASPARLAQFEAIEGALPVVTGASVLLVALIVGLHFRSIGAPLLTLAAAGVAYAVAVRVLGWAGQQMGLIVPSEVEPVLVVLLLGLVTDYSIFFLSGMRESLARGLPKREAMRESTVGTARIVFTAGLIVAAGTGALVAGELQFFRAFGPGLALTALVSLAVCLTFIPAAMALFGRRLFGKLPEAPPDVPDPRTSEPLVARPSKRIPARLRSRVAVMATALKLTRDAARAENGSGWRIVVARILASRPIALVLVIGTVVVLLVATQPAARLQLGLGFLSGLPTGDPVRDASDDATAGFAGGVLSPTEVILEDDGITQRRAEIARLQGALEARPGVAAVVGPREEVPVLGLNATLAKSGDAARIALVLVHEPDSAPAIDVLDDIESDFPALLDEAGLPRATETRFGGETKLASETVAAVVADLLRIALAALGANLLLLAIFMRALVAPLYLLAASVLAFAASLGITVWALEQLGHGPSITYFVPLATAVLLVSLGSDYNVFVAGRIWDEARRRRLREAVAIAAPKAAGAITVAGITLAATFALLALVPLRSFREFALLMVVGVLIDAIVVRSILIPGLISLFGEASWWPGRRVRPAGYTDFLGSVGRRAGVEPDRARRLSEAALMTLNSRVARAEAKSLRRQLPKRLQETMDGSGSPESFDAREFVRRVAERAQVDEAAAHSGSIAVVGALREVVDETTMAYVRAQLSEDYSSILSPSSPEPGRLRAA</sequence>
<dbReference type="PANTHER" id="PTHR33406:SF6">
    <property type="entry name" value="MEMBRANE PROTEIN YDGH-RELATED"/>
    <property type="match status" value="1"/>
</dbReference>
<dbReference type="AlphaFoldDB" id="A0A6J4S2A5"/>
<feature type="domain" description="SSD" evidence="8">
    <location>
        <begin position="599"/>
        <end position="757"/>
    </location>
</feature>
<dbReference type="PANTHER" id="PTHR33406">
    <property type="entry name" value="MEMBRANE PROTEIN MJ1562-RELATED"/>
    <property type="match status" value="1"/>
</dbReference>
<feature type="transmembrane region" description="Helical" evidence="7">
    <location>
        <begin position="600"/>
        <end position="619"/>
    </location>
</feature>
<feature type="transmembrane region" description="Helical" evidence="7">
    <location>
        <begin position="659"/>
        <end position="684"/>
    </location>
</feature>
<dbReference type="EMBL" id="CADCVL010000261">
    <property type="protein sequence ID" value="CAA9483234.1"/>
    <property type="molecule type" value="Genomic_DNA"/>
</dbReference>
<dbReference type="InterPro" id="IPR018727">
    <property type="entry name" value="DUF2267"/>
</dbReference>
<dbReference type="GO" id="GO:0005886">
    <property type="term" value="C:plasma membrane"/>
    <property type="evidence" value="ECO:0007669"/>
    <property type="project" value="UniProtKB-SubCell"/>
</dbReference>
<comment type="subcellular location">
    <subcellularLocation>
        <location evidence="1">Cell membrane</location>
        <topology evidence="1">Multi-pass membrane protein</topology>
    </subcellularLocation>
</comment>
<evidence type="ECO:0000256" key="3">
    <source>
        <dbReference type="ARBA" id="ARBA00022475"/>
    </source>
</evidence>
<dbReference type="Gene3D" id="1.20.1640.10">
    <property type="entry name" value="Multidrug efflux transporter AcrB transmembrane domain"/>
    <property type="match status" value="2"/>
</dbReference>
<dbReference type="Pfam" id="PF03176">
    <property type="entry name" value="MMPL"/>
    <property type="match status" value="2"/>
</dbReference>
<keyword evidence="5 7" id="KW-1133">Transmembrane helix</keyword>
<reference evidence="9" key="1">
    <citation type="submission" date="2020-02" db="EMBL/GenBank/DDBJ databases">
        <authorList>
            <person name="Meier V. D."/>
        </authorList>
    </citation>
    <scope>NUCLEOTIDE SEQUENCE</scope>
    <source>
        <strain evidence="9">AVDCRST_MAG65</strain>
    </source>
</reference>
<evidence type="ECO:0000313" key="9">
    <source>
        <dbReference type="EMBL" id="CAA9483234.1"/>
    </source>
</evidence>
<feature type="transmembrane region" description="Helical" evidence="7">
    <location>
        <begin position="297"/>
        <end position="318"/>
    </location>
</feature>
<keyword evidence="6 7" id="KW-0472">Membrane</keyword>
<dbReference type="PROSITE" id="PS50156">
    <property type="entry name" value="SSD"/>
    <property type="match status" value="1"/>
</dbReference>
<feature type="transmembrane region" description="Helical" evidence="7">
    <location>
        <begin position="427"/>
        <end position="447"/>
    </location>
</feature>
<evidence type="ECO:0000256" key="5">
    <source>
        <dbReference type="ARBA" id="ARBA00022989"/>
    </source>
</evidence>
<dbReference type="InterPro" id="IPR000731">
    <property type="entry name" value="SSD"/>
</dbReference>
<evidence type="ECO:0000256" key="1">
    <source>
        <dbReference type="ARBA" id="ARBA00004651"/>
    </source>
</evidence>
<dbReference type="InterPro" id="IPR004869">
    <property type="entry name" value="MMPL_dom"/>
</dbReference>
<evidence type="ECO:0000256" key="2">
    <source>
        <dbReference type="ARBA" id="ARBA00010157"/>
    </source>
</evidence>
<dbReference type="SUPFAM" id="SSF82866">
    <property type="entry name" value="Multidrug efflux transporter AcrB transmembrane domain"/>
    <property type="match status" value="2"/>
</dbReference>
<comment type="similarity">
    <text evidence="2">Belongs to the resistance-nodulation-cell division (RND) (TC 2.A.6) family. MmpL subfamily.</text>
</comment>
<dbReference type="Gene3D" id="1.10.490.110">
    <property type="entry name" value="Uncharacterized conserved protein DUF2267"/>
    <property type="match status" value="1"/>
</dbReference>
<accession>A0A6J4S2A5</accession>
<keyword evidence="3" id="KW-1003">Cell membrane</keyword>